<dbReference type="RefSeq" id="WP_380849059.1">
    <property type="nucleotide sequence ID" value="NZ_JBHSFP010000035.1"/>
</dbReference>
<dbReference type="InterPro" id="IPR036396">
    <property type="entry name" value="Cyt_P450_sf"/>
</dbReference>
<dbReference type="Proteomes" id="UP001596004">
    <property type="component" value="Unassembled WGS sequence"/>
</dbReference>
<dbReference type="SUPFAM" id="SSF48264">
    <property type="entry name" value="Cytochrome P450"/>
    <property type="match status" value="1"/>
</dbReference>
<dbReference type="Gene3D" id="1.10.630.10">
    <property type="entry name" value="Cytochrome P450"/>
    <property type="match status" value="1"/>
</dbReference>
<comment type="similarity">
    <text evidence="1">Belongs to the cytochrome P450 family.</text>
</comment>
<evidence type="ECO:0000256" key="1">
    <source>
        <dbReference type="ARBA" id="ARBA00010617"/>
    </source>
</evidence>
<keyword evidence="3" id="KW-1185">Reference proteome</keyword>
<dbReference type="PRINTS" id="PR00359">
    <property type="entry name" value="BP450"/>
</dbReference>
<dbReference type="InterPro" id="IPR002397">
    <property type="entry name" value="Cyt_P450_B"/>
</dbReference>
<name>A0ABV9CSR0_9ACTN</name>
<sequence length="391" mass="42581">MLQFDPFDHALHADPWPVYERLREEAPLYRNDELDFWALSRHADVSAAFRDSGRFSSAYGATLELWGPDAHQTGSFVAMDPPRHTQVRALVSAAFTPRRVAAMEPAIRKLARHHLDAALSEGGTFDLVADYSTKVPVDVISAMLGVPEHDRDRLRDWSERILAREEGVRGASQAMTEAGAALAGYYAELVASRRREPAGDLTTALIGAEIDGVRLADHDIVPVLILLGVAGNETTTKLVGNAWHAAWRHPGQRAAAWAGNIPGWIEETLRYDGPGQMSVRRVSADTVLHGATVPAGSRMLLLTGAANRDPRVFPDAGRFDIARDTADAIPFAVGRHFCLGAGLARLEARIMLEELVAAVREDYEVDAGRAVRAHNPNVRGFASLPTSVVAR</sequence>
<reference evidence="3" key="1">
    <citation type="journal article" date="2019" name="Int. J. Syst. Evol. Microbiol.">
        <title>The Global Catalogue of Microorganisms (GCM) 10K type strain sequencing project: providing services to taxonomists for standard genome sequencing and annotation.</title>
        <authorList>
            <consortium name="The Broad Institute Genomics Platform"/>
            <consortium name="The Broad Institute Genome Sequencing Center for Infectious Disease"/>
            <person name="Wu L."/>
            <person name="Ma J."/>
        </authorList>
    </citation>
    <scope>NUCLEOTIDE SEQUENCE [LARGE SCALE GENOMIC DNA]</scope>
    <source>
        <strain evidence="3">CGMCC 4.7132</strain>
    </source>
</reference>
<proteinExistence type="inferred from homology"/>
<accession>A0ABV9CSR0</accession>
<dbReference type="InterPro" id="IPR001128">
    <property type="entry name" value="Cyt_P450"/>
</dbReference>
<dbReference type="PANTHER" id="PTHR46696:SF4">
    <property type="entry name" value="BIOTIN BIOSYNTHESIS CYTOCHROME P450"/>
    <property type="match status" value="1"/>
</dbReference>
<comment type="caution">
    <text evidence="2">The sequence shown here is derived from an EMBL/GenBank/DDBJ whole genome shotgun (WGS) entry which is preliminary data.</text>
</comment>
<evidence type="ECO:0000313" key="2">
    <source>
        <dbReference type="EMBL" id="MFC4535798.1"/>
    </source>
</evidence>
<dbReference type="EMBL" id="JBHSFP010000035">
    <property type="protein sequence ID" value="MFC4535798.1"/>
    <property type="molecule type" value="Genomic_DNA"/>
</dbReference>
<organism evidence="2 3">
    <name type="scientific">Sphaerisporangium dianthi</name>
    <dbReference type="NCBI Taxonomy" id="1436120"/>
    <lineage>
        <taxon>Bacteria</taxon>
        <taxon>Bacillati</taxon>
        <taxon>Actinomycetota</taxon>
        <taxon>Actinomycetes</taxon>
        <taxon>Streptosporangiales</taxon>
        <taxon>Streptosporangiaceae</taxon>
        <taxon>Sphaerisporangium</taxon>
    </lineage>
</organism>
<dbReference type="Pfam" id="PF00067">
    <property type="entry name" value="p450"/>
    <property type="match status" value="1"/>
</dbReference>
<gene>
    <name evidence="2" type="ORF">ACFO60_33970</name>
</gene>
<evidence type="ECO:0000313" key="3">
    <source>
        <dbReference type="Proteomes" id="UP001596004"/>
    </source>
</evidence>
<dbReference type="PANTHER" id="PTHR46696">
    <property type="entry name" value="P450, PUTATIVE (EUROFUNG)-RELATED"/>
    <property type="match status" value="1"/>
</dbReference>
<protein>
    <submittedName>
        <fullName evidence="2">Cytochrome P450</fullName>
    </submittedName>
</protein>